<keyword evidence="6" id="KW-0539">Nucleus</keyword>
<sequence length="716" mass="81087">MPEASNRERLRSRQACLNCRRKKSRCPGEKPACSSCVRLKQSCNYALGDSRPSVRRSFHDVLETLSLTISQDRLAFLEEKVDLILSGGKGKVPDKLNQDAPRTFPNSFGTPPEPNRNRTSSRSGRQSDQTQNNRFPEGPSRTMKDPARQPGFPDTNLQISPSTISDGIDIYFDLFHRQPIWCFDREDLEQNQEISPELVYSILELTARVMRKRDRPRYGDHAKWSIMLRVANGTVELETIESLCLLSYSAFIDGNLHLGQFYLGLGFQLCRSARIDRGLTSGEDPKDAERKKRLLWSFQSLDQFYSEQDGILGTAPQVWRQYYVSDGGDAGFPRDVEGGTSSSDIGIWSFAAHFGWVWSRVREYVFECAQNKLTEPWRLDSIYAKCGQDMTEIENKVPWCHRYDAAKFFEREASEIRLNRDYWVPWIKLQFTWHAILTVLNHPFLYIVASQHHPNLAIPNTFWRKSSELVLLHATWIVRMIDVVTEKEVQLVDPFYGHAAAIAATVHLYFCCATDVRLKQKSKMDFEKCKRFLKNFASFSPACATLVQLLEKMARIASGSENMDLDWAPSKLRLSIPLMWGILQFNVSSSQGLSPGSGSLLHSSLGTNSPPESEENSTLEISVALSPPEVTIDPSAGHNAYLPPYMTTVSSTPASPKDTAIRDIVVPSTDSLMFNVPWLWTGESQFSDMESASNFDPETAVGNIEGFSTWWDFGNL</sequence>
<evidence type="ECO:0000313" key="10">
    <source>
        <dbReference type="Proteomes" id="UP001150904"/>
    </source>
</evidence>
<accession>A0A9W9JCY2</accession>
<dbReference type="InterPro" id="IPR001138">
    <property type="entry name" value="Zn2Cys6_DnaBD"/>
</dbReference>
<dbReference type="CDD" id="cd12148">
    <property type="entry name" value="fungal_TF_MHR"/>
    <property type="match status" value="1"/>
</dbReference>
<evidence type="ECO:0000313" key="9">
    <source>
        <dbReference type="EMBL" id="KAJ5194615.1"/>
    </source>
</evidence>
<feature type="domain" description="Zn(2)-C6 fungal-type" evidence="8">
    <location>
        <begin position="15"/>
        <end position="45"/>
    </location>
</feature>
<comment type="caution">
    <text evidence="9">The sequence shown here is derived from an EMBL/GenBank/DDBJ whole genome shotgun (WGS) entry which is preliminary data.</text>
</comment>
<name>A0A9W9JCY2_9EURO</name>
<dbReference type="PANTHER" id="PTHR47338">
    <property type="entry name" value="ZN(II)2CYS6 TRANSCRIPTION FACTOR (EUROFUNG)-RELATED"/>
    <property type="match status" value="1"/>
</dbReference>
<evidence type="ECO:0000256" key="2">
    <source>
        <dbReference type="ARBA" id="ARBA00022723"/>
    </source>
</evidence>
<dbReference type="GO" id="GO:0005634">
    <property type="term" value="C:nucleus"/>
    <property type="evidence" value="ECO:0007669"/>
    <property type="project" value="UniProtKB-SubCell"/>
</dbReference>
<evidence type="ECO:0000256" key="1">
    <source>
        <dbReference type="ARBA" id="ARBA00004123"/>
    </source>
</evidence>
<dbReference type="InterPro" id="IPR036864">
    <property type="entry name" value="Zn2-C6_fun-type_DNA-bd_sf"/>
</dbReference>
<dbReference type="OrthoDB" id="426882at2759"/>
<dbReference type="GO" id="GO:0003677">
    <property type="term" value="F:DNA binding"/>
    <property type="evidence" value="ECO:0007669"/>
    <property type="project" value="UniProtKB-KW"/>
</dbReference>
<dbReference type="Pfam" id="PF00172">
    <property type="entry name" value="Zn_clus"/>
    <property type="match status" value="1"/>
</dbReference>
<dbReference type="Pfam" id="PF04082">
    <property type="entry name" value="Fungal_trans"/>
    <property type="match status" value="1"/>
</dbReference>
<feature type="compositionally biased region" description="Polar residues" evidence="7">
    <location>
        <begin position="117"/>
        <end position="134"/>
    </location>
</feature>
<evidence type="ECO:0000256" key="5">
    <source>
        <dbReference type="ARBA" id="ARBA00023163"/>
    </source>
</evidence>
<reference evidence="9" key="2">
    <citation type="journal article" date="2023" name="IMA Fungus">
        <title>Comparative genomic study of the Penicillium genus elucidates a diverse pangenome and 15 lateral gene transfer events.</title>
        <authorList>
            <person name="Petersen C."/>
            <person name="Sorensen T."/>
            <person name="Nielsen M.R."/>
            <person name="Sondergaard T.E."/>
            <person name="Sorensen J.L."/>
            <person name="Fitzpatrick D.A."/>
            <person name="Frisvad J.C."/>
            <person name="Nielsen K.L."/>
        </authorList>
    </citation>
    <scope>NUCLEOTIDE SEQUENCE</scope>
    <source>
        <strain evidence="9">IBT 15544</strain>
    </source>
</reference>
<dbReference type="PANTHER" id="PTHR47338:SF6">
    <property type="entry name" value="ZN(II)2CYS6 TRANSCRIPTION FACTOR (EUROFUNG)"/>
    <property type="match status" value="1"/>
</dbReference>
<dbReference type="GO" id="GO:0008270">
    <property type="term" value="F:zinc ion binding"/>
    <property type="evidence" value="ECO:0007669"/>
    <property type="project" value="InterPro"/>
</dbReference>
<dbReference type="InterPro" id="IPR050815">
    <property type="entry name" value="TF_fung"/>
</dbReference>
<dbReference type="Gene3D" id="4.10.240.10">
    <property type="entry name" value="Zn(2)-C6 fungal-type DNA-binding domain"/>
    <property type="match status" value="1"/>
</dbReference>
<keyword evidence="2" id="KW-0479">Metal-binding</keyword>
<evidence type="ECO:0000256" key="4">
    <source>
        <dbReference type="ARBA" id="ARBA00023125"/>
    </source>
</evidence>
<keyword evidence="10" id="KW-1185">Reference proteome</keyword>
<dbReference type="Proteomes" id="UP001150904">
    <property type="component" value="Unassembled WGS sequence"/>
</dbReference>
<evidence type="ECO:0000256" key="3">
    <source>
        <dbReference type="ARBA" id="ARBA00023015"/>
    </source>
</evidence>
<evidence type="ECO:0000256" key="7">
    <source>
        <dbReference type="SAM" id="MobiDB-lite"/>
    </source>
</evidence>
<evidence type="ECO:0000256" key="6">
    <source>
        <dbReference type="ARBA" id="ARBA00023242"/>
    </source>
</evidence>
<dbReference type="PROSITE" id="PS50048">
    <property type="entry name" value="ZN2_CY6_FUNGAL_2"/>
    <property type="match status" value="1"/>
</dbReference>
<protein>
    <recommendedName>
        <fullName evidence="8">Zn(2)-C6 fungal-type domain-containing protein</fullName>
    </recommendedName>
</protein>
<dbReference type="PROSITE" id="PS00463">
    <property type="entry name" value="ZN2_CY6_FUNGAL_1"/>
    <property type="match status" value="1"/>
</dbReference>
<evidence type="ECO:0000259" key="8">
    <source>
        <dbReference type="PROSITE" id="PS50048"/>
    </source>
</evidence>
<comment type="subcellular location">
    <subcellularLocation>
        <location evidence="1">Nucleus</location>
    </subcellularLocation>
</comment>
<keyword evidence="3" id="KW-0805">Transcription regulation</keyword>
<dbReference type="GO" id="GO:0000981">
    <property type="term" value="F:DNA-binding transcription factor activity, RNA polymerase II-specific"/>
    <property type="evidence" value="ECO:0007669"/>
    <property type="project" value="InterPro"/>
</dbReference>
<gene>
    <name evidence="9" type="ORF">N7498_008053</name>
</gene>
<proteinExistence type="predicted"/>
<dbReference type="GO" id="GO:0006351">
    <property type="term" value="P:DNA-templated transcription"/>
    <property type="evidence" value="ECO:0007669"/>
    <property type="project" value="InterPro"/>
</dbReference>
<dbReference type="SMART" id="SM00066">
    <property type="entry name" value="GAL4"/>
    <property type="match status" value="1"/>
</dbReference>
<feature type="region of interest" description="Disordered" evidence="7">
    <location>
        <begin position="598"/>
        <end position="618"/>
    </location>
</feature>
<feature type="region of interest" description="Disordered" evidence="7">
    <location>
        <begin position="87"/>
        <end position="160"/>
    </location>
</feature>
<keyword evidence="5" id="KW-0804">Transcription</keyword>
<dbReference type="SUPFAM" id="SSF57701">
    <property type="entry name" value="Zn2/Cys6 DNA-binding domain"/>
    <property type="match status" value="1"/>
</dbReference>
<dbReference type="EMBL" id="JAPQKR010000015">
    <property type="protein sequence ID" value="KAJ5194615.1"/>
    <property type="molecule type" value="Genomic_DNA"/>
</dbReference>
<dbReference type="AlphaFoldDB" id="A0A9W9JCY2"/>
<organism evidence="9 10">
    <name type="scientific">Penicillium cinerascens</name>
    <dbReference type="NCBI Taxonomy" id="70096"/>
    <lineage>
        <taxon>Eukaryota</taxon>
        <taxon>Fungi</taxon>
        <taxon>Dikarya</taxon>
        <taxon>Ascomycota</taxon>
        <taxon>Pezizomycotina</taxon>
        <taxon>Eurotiomycetes</taxon>
        <taxon>Eurotiomycetidae</taxon>
        <taxon>Eurotiales</taxon>
        <taxon>Aspergillaceae</taxon>
        <taxon>Penicillium</taxon>
    </lineage>
</organism>
<keyword evidence="4" id="KW-0238">DNA-binding</keyword>
<dbReference type="CDD" id="cd00067">
    <property type="entry name" value="GAL4"/>
    <property type="match status" value="1"/>
</dbReference>
<dbReference type="RefSeq" id="XP_058305103.1">
    <property type="nucleotide sequence ID" value="XM_058455115.1"/>
</dbReference>
<dbReference type="InterPro" id="IPR007219">
    <property type="entry name" value="XnlR_reg_dom"/>
</dbReference>
<dbReference type="GeneID" id="83182416"/>
<reference evidence="9" key="1">
    <citation type="submission" date="2022-12" db="EMBL/GenBank/DDBJ databases">
        <authorList>
            <person name="Petersen C."/>
        </authorList>
    </citation>
    <scope>NUCLEOTIDE SEQUENCE</scope>
    <source>
        <strain evidence="9">IBT 15544</strain>
    </source>
</reference>